<dbReference type="AlphaFoldDB" id="A0AAV8RM93"/>
<accession>A0AAV8RM93</accession>
<evidence type="ECO:0000313" key="1">
    <source>
        <dbReference type="EMBL" id="KAJ8505134.1"/>
    </source>
</evidence>
<dbReference type="EMBL" id="JAQQAF010000002">
    <property type="protein sequence ID" value="KAJ8505134.1"/>
    <property type="molecule type" value="Genomic_DNA"/>
</dbReference>
<reference evidence="1 2" key="1">
    <citation type="submission" date="2022-12" db="EMBL/GenBank/DDBJ databases">
        <title>Chromosome-scale assembly of the Ensete ventricosum genome.</title>
        <authorList>
            <person name="Dussert Y."/>
            <person name="Stocks J."/>
            <person name="Wendawek A."/>
            <person name="Woldeyes F."/>
            <person name="Nichols R.A."/>
            <person name="Borrell J.S."/>
        </authorList>
    </citation>
    <scope>NUCLEOTIDE SEQUENCE [LARGE SCALE GENOMIC DNA]</scope>
    <source>
        <strain evidence="2">cv. Maze</strain>
        <tissue evidence="1">Seeds</tissue>
    </source>
</reference>
<dbReference type="Proteomes" id="UP001222027">
    <property type="component" value="Unassembled WGS sequence"/>
</dbReference>
<evidence type="ECO:0000313" key="2">
    <source>
        <dbReference type="Proteomes" id="UP001222027"/>
    </source>
</evidence>
<name>A0AAV8RM93_ENSVE</name>
<protein>
    <submittedName>
        <fullName evidence="1">Uncharacterized protein</fullName>
    </submittedName>
</protein>
<proteinExistence type="predicted"/>
<comment type="caution">
    <text evidence="1">The sequence shown here is derived from an EMBL/GenBank/DDBJ whole genome shotgun (WGS) entry which is preliminary data.</text>
</comment>
<organism evidence="1 2">
    <name type="scientific">Ensete ventricosum</name>
    <name type="common">Abyssinian banana</name>
    <name type="synonym">Musa ensete</name>
    <dbReference type="NCBI Taxonomy" id="4639"/>
    <lineage>
        <taxon>Eukaryota</taxon>
        <taxon>Viridiplantae</taxon>
        <taxon>Streptophyta</taxon>
        <taxon>Embryophyta</taxon>
        <taxon>Tracheophyta</taxon>
        <taxon>Spermatophyta</taxon>
        <taxon>Magnoliopsida</taxon>
        <taxon>Liliopsida</taxon>
        <taxon>Zingiberales</taxon>
        <taxon>Musaceae</taxon>
        <taxon>Ensete</taxon>
    </lineage>
</organism>
<gene>
    <name evidence="1" type="ORF">OPV22_006020</name>
</gene>
<keyword evidence="2" id="KW-1185">Reference proteome</keyword>
<sequence length="136" mass="14287">MPCNLPATSTPFSSVSLMDSRSSAPLALQHLPGPLCINTTIAQIGPSPAIAAPIGTIDITIIVALLRIDISCSKKDTAIDPPYNSGCAIAIHCYYHPSSSPLLPLQGSKHSYLFLPYLAVLSSALLWSPEPSSDSL</sequence>